<sequence length="230" mass="26983">MKESLKKLFNLTAFKEFKEAGEPAEEDVDTLAYLEYKKRKDRKNDINFRSTGGEPEDISLPNSNEDKQNIGDMFGVHSNSTLRIEKKSPHFTSRNGEQSTTFIYKYNKYSDKKPRSNGILTLLTYLTDMLNELKTLNFLNYINRNVKINFRKHDKDEHGEEELNLNPPAQPGDLIHKESSIYALILPGWNWLILWHIQGRWFRAIAFFDSHDEYVNFLNIFYNNCRTSSS</sequence>
<evidence type="ECO:0000313" key="2">
    <source>
        <dbReference type="EMBL" id="GES73746.1"/>
    </source>
</evidence>
<organism evidence="2 3">
    <name type="scientific">Rhizophagus clarus</name>
    <dbReference type="NCBI Taxonomy" id="94130"/>
    <lineage>
        <taxon>Eukaryota</taxon>
        <taxon>Fungi</taxon>
        <taxon>Fungi incertae sedis</taxon>
        <taxon>Mucoromycota</taxon>
        <taxon>Glomeromycotina</taxon>
        <taxon>Glomeromycetes</taxon>
        <taxon>Glomerales</taxon>
        <taxon>Glomeraceae</taxon>
        <taxon>Rhizophagus</taxon>
    </lineage>
</organism>
<comment type="caution">
    <text evidence="2">The sequence shown here is derived from an EMBL/GenBank/DDBJ whole genome shotgun (WGS) entry which is preliminary data.</text>
</comment>
<feature type="region of interest" description="Disordered" evidence="1">
    <location>
        <begin position="46"/>
        <end position="66"/>
    </location>
</feature>
<evidence type="ECO:0000256" key="1">
    <source>
        <dbReference type="SAM" id="MobiDB-lite"/>
    </source>
</evidence>
<name>A0A8H3QC34_9GLOM</name>
<accession>A0A8H3QC34</accession>
<dbReference type="Proteomes" id="UP000615446">
    <property type="component" value="Unassembled WGS sequence"/>
</dbReference>
<evidence type="ECO:0000313" key="3">
    <source>
        <dbReference type="Proteomes" id="UP000615446"/>
    </source>
</evidence>
<protein>
    <submittedName>
        <fullName evidence="2">Uncharacterized protein</fullName>
    </submittedName>
</protein>
<reference evidence="2" key="1">
    <citation type="submission" date="2019-10" db="EMBL/GenBank/DDBJ databases">
        <title>Conservation and host-specific expression of non-tandemly repeated heterogenous ribosome RNA gene in arbuscular mycorrhizal fungi.</title>
        <authorList>
            <person name="Maeda T."/>
            <person name="Kobayashi Y."/>
            <person name="Nakagawa T."/>
            <person name="Ezawa T."/>
            <person name="Yamaguchi K."/>
            <person name="Bino T."/>
            <person name="Nishimoto Y."/>
            <person name="Shigenobu S."/>
            <person name="Kawaguchi M."/>
        </authorList>
    </citation>
    <scope>NUCLEOTIDE SEQUENCE</scope>
    <source>
        <strain evidence="2">HR1</strain>
    </source>
</reference>
<gene>
    <name evidence="2" type="ORF">RCL2_000126200</name>
</gene>
<dbReference type="AlphaFoldDB" id="A0A8H3QC34"/>
<dbReference type="OrthoDB" id="2403309at2759"/>
<proteinExistence type="predicted"/>
<dbReference type="EMBL" id="BLAL01000011">
    <property type="protein sequence ID" value="GES73746.1"/>
    <property type="molecule type" value="Genomic_DNA"/>
</dbReference>